<feature type="transmembrane region" description="Helical" evidence="2">
    <location>
        <begin position="109"/>
        <end position="130"/>
    </location>
</feature>
<keyword evidence="2" id="KW-1133">Transmembrane helix</keyword>
<feature type="region of interest" description="Disordered" evidence="1">
    <location>
        <begin position="1"/>
        <end position="63"/>
    </location>
</feature>
<feature type="compositionally biased region" description="Basic and acidic residues" evidence="1">
    <location>
        <begin position="1"/>
        <end position="18"/>
    </location>
</feature>
<feature type="transmembrane region" description="Helical" evidence="2">
    <location>
        <begin position="137"/>
        <end position="157"/>
    </location>
</feature>
<sequence>MAGRESAARDDRTRDGARRTGATGAARRTGAAAAGARRTGARPAPDRRPARTPAAPPAPDDGLVVGHLPGGARTAGVLLVLAGLAGVAALSPTYLVVGGRELSLAGGLGGALVGLVVPLTAVAVGAGLAAGRVPRFGLAYAGVGGVLALGSLLIEVYRGSASTVRPGVEVLAGERVLTSSVETGAGWWLEVAGLALTVLAAVCAAAAWSRTVMEDRGALDPARGALAGAAVLLGVLTVLCLALPAADVPDRLVDDPSTGLEVVVEQQGPQALLERPGLALLGGLLLAGAVLLASVLAPSLRPRLAAVGGFLAVAVTVLAAGLGGLRDALASDELEWTVPGAGLLAAGLGYALLTVLAWRLRRTTAR</sequence>
<evidence type="ECO:0000313" key="3">
    <source>
        <dbReference type="EMBL" id="MFC4692986.1"/>
    </source>
</evidence>
<keyword evidence="2" id="KW-0812">Transmembrane</keyword>
<evidence type="ECO:0000256" key="1">
    <source>
        <dbReference type="SAM" id="MobiDB-lite"/>
    </source>
</evidence>
<comment type="caution">
    <text evidence="3">The sequence shown here is derived from an EMBL/GenBank/DDBJ whole genome shotgun (WGS) entry which is preliminary data.</text>
</comment>
<feature type="transmembrane region" description="Helical" evidence="2">
    <location>
        <begin position="187"/>
        <end position="213"/>
    </location>
</feature>
<gene>
    <name evidence="3" type="ORF">ACFO3M_06245</name>
</gene>
<reference evidence="4" key="1">
    <citation type="journal article" date="2019" name="Int. J. Syst. Evol. Microbiol.">
        <title>The Global Catalogue of Microorganisms (GCM) 10K type strain sequencing project: providing services to taxonomists for standard genome sequencing and annotation.</title>
        <authorList>
            <consortium name="The Broad Institute Genomics Platform"/>
            <consortium name="The Broad Institute Genome Sequencing Center for Infectious Disease"/>
            <person name="Wu L."/>
            <person name="Ma J."/>
        </authorList>
    </citation>
    <scope>NUCLEOTIDE SEQUENCE [LARGE SCALE GENOMIC DNA]</scope>
    <source>
        <strain evidence="4">CCUG 62763</strain>
    </source>
</reference>
<dbReference type="EMBL" id="JBHSGR010000005">
    <property type="protein sequence ID" value="MFC4692986.1"/>
    <property type="molecule type" value="Genomic_DNA"/>
</dbReference>
<evidence type="ECO:0000313" key="4">
    <source>
        <dbReference type="Proteomes" id="UP001596025"/>
    </source>
</evidence>
<proteinExistence type="predicted"/>
<name>A0ABV9LGW4_9ACTN</name>
<feature type="transmembrane region" description="Helical" evidence="2">
    <location>
        <begin position="77"/>
        <end position="97"/>
    </location>
</feature>
<feature type="transmembrane region" description="Helical" evidence="2">
    <location>
        <begin position="336"/>
        <end position="358"/>
    </location>
</feature>
<keyword evidence="4" id="KW-1185">Reference proteome</keyword>
<feature type="compositionally biased region" description="Low complexity" evidence="1">
    <location>
        <begin position="19"/>
        <end position="43"/>
    </location>
</feature>
<dbReference type="Proteomes" id="UP001596025">
    <property type="component" value="Unassembled WGS sequence"/>
</dbReference>
<feature type="transmembrane region" description="Helical" evidence="2">
    <location>
        <begin position="304"/>
        <end position="324"/>
    </location>
</feature>
<evidence type="ECO:0000256" key="2">
    <source>
        <dbReference type="SAM" id="Phobius"/>
    </source>
</evidence>
<keyword evidence="2" id="KW-0472">Membrane</keyword>
<dbReference type="RefSeq" id="WP_387987622.1">
    <property type="nucleotide sequence ID" value="NZ_JBHSGR010000005.1"/>
</dbReference>
<feature type="transmembrane region" description="Helical" evidence="2">
    <location>
        <begin position="278"/>
        <end position="297"/>
    </location>
</feature>
<accession>A0ABV9LGW4</accession>
<protein>
    <submittedName>
        <fullName evidence="3">Uncharacterized protein</fullName>
    </submittedName>
</protein>
<feature type="transmembrane region" description="Helical" evidence="2">
    <location>
        <begin position="225"/>
        <end position="246"/>
    </location>
</feature>
<organism evidence="3 4">
    <name type="scientific">Geodermatophilus arenarius</name>
    <dbReference type="NCBI Taxonomy" id="1137990"/>
    <lineage>
        <taxon>Bacteria</taxon>
        <taxon>Bacillati</taxon>
        <taxon>Actinomycetota</taxon>
        <taxon>Actinomycetes</taxon>
        <taxon>Geodermatophilales</taxon>
        <taxon>Geodermatophilaceae</taxon>
        <taxon>Geodermatophilus</taxon>
    </lineage>
</organism>